<reference evidence="4" key="1">
    <citation type="journal article" date="2019" name="Int. J. Syst. Evol. Microbiol.">
        <title>The Global Catalogue of Microorganisms (GCM) 10K type strain sequencing project: providing services to taxonomists for standard genome sequencing and annotation.</title>
        <authorList>
            <consortium name="The Broad Institute Genomics Platform"/>
            <consortium name="The Broad Institute Genome Sequencing Center for Infectious Disease"/>
            <person name="Wu L."/>
            <person name="Ma J."/>
        </authorList>
    </citation>
    <scope>NUCLEOTIDE SEQUENCE [LARGE SCALE GENOMIC DNA]</scope>
    <source>
        <strain evidence="4">KCTC 32514</strain>
    </source>
</reference>
<evidence type="ECO:0000313" key="3">
    <source>
        <dbReference type="EMBL" id="MFD2917607.1"/>
    </source>
</evidence>
<organism evidence="3 4">
    <name type="scientific">Psychroserpens luteus</name>
    <dbReference type="NCBI Taxonomy" id="1434066"/>
    <lineage>
        <taxon>Bacteria</taxon>
        <taxon>Pseudomonadati</taxon>
        <taxon>Bacteroidota</taxon>
        <taxon>Flavobacteriia</taxon>
        <taxon>Flavobacteriales</taxon>
        <taxon>Flavobacteriaceae</taxon>
        <taxon>Psychroserpens</taxon>
    </lineage>
</organism>
<dbReference type="EC" id="2.4.-.-" evidence="3"/>
<evidence type="ECO:0000313" key="4">
    <source>
        <dbReference type="Proteomes" id="UP001597548"/>
    </source>
</evidence>
<proteinExistence type="inferred from homology"/>
<name>A0ABW5ZYK7_9FLAO</name>
<gene>
    <name evidence="3" type="ORF">ACFS29_18285</name>
</gene>
<feature type="domain" description="Glycosyltransferase 2-like" evidence="2">
    <location>
        <begin position="9"/>
        <end position="126"/>
    </location>
</feature>
<evidence type="ECO:0000259" key="2">
    <source>
        <dbReference type="Pfam" id="PF00535"/>
    </source>
</evidence>
<protein>
    <submittedName>
        <fullName evidence="3">Glycosyltransferase family 2 protein</fullName>
        <ecNumber evidence="3">2.4.-.-</ecNumber>
    </submittedName>
</protein>
<keyword evidence="4" id="KW-1185">Reference proteome</keyword>
<dbReference type="PANTHER" id="PTHR43630">
    <property type="entry name" value="POLY-BETA-1,6-N-ACETYL-D-GLUCOSAMINE SYNTHASE"/>
    <property type="match status" value="1"/>
</dbReference>
<dbReference type="GO" id="GO:0016757">
    <property type="term" value="F:glycosyltransferase activity"/>
    <property type="evidence" value="ECO:0007669"/>
    <property type="project" value="UniProtKB-KW"/>
</dbReference>
<sequence length="256" mass="30336">MKTKKSNISALMITFNEIKHIEEVISNLTFADEIIVIDSYSTDGTFEKLSKMNNVKVILREFKNFADQRNYAIEQANCEWIFFIDADERLTPESQNEIVETVKHNNGIKAFKFPRKFIFNNKIIRFSGLQTDQVFRLFKKGVTKYCEDRLVHELLDFNGEFKVLKHNILHYSFSDYESYKQKTEHYGLLKAQELLKKGKRPNWFHFYIKPAYKFLVNYIFRLGFLDGKEGYIICSLNAYSVFYRYKALENLLASPK</sequence>
<dbReference type="PANTHER" id="PTHR43630:SF2">
    <property type="entry name" value="GLYCOSYLTRANSFERASE"/>
    <property type="match status" value="1"/>
</dbReference>
<keyword evidence="3" id="KW-0808">Transferase</keyword>
<dbReference type="Pfam" id="PF00535">
    <property type="entry name" value="Glycos_transf_2"/>
    <property type="match status" value="1"/>
</dbReference>
<dbReference type="EMBL" id="JBHUOS010000015">
    <property type="protein sequence ID" value="MFD2917607.1"/>
    <property type="molecule type" value="Genomic_DNA"/>
</dbReference>
<dbReference type="CDD" id="cd02511">
    <property type="entry name" value="Beta4Glucosyltransferase"/>
    <property type="match status" value="1"/>
</dbReference>
<dbReference type="SUPFAM" id="SSF53448">
    <property type="entry name" value="Nucleotide-diphospho-sugar transferases"/>
    <property type="match status" value="1"/>
</dbReference>
<dbReference type="RefSeq" id="WP_241738371.1">
    <property type="nucleotide sequence ID" value="NZ_JADILU010000009.1"/>
</dbReference>
<dbReference type="Proteomes" id="UP001597548">
    <property type="component" value="Unassembled WGS sequence"/>
</dbReference>
<dbReference type="InterPro" id="IPR001173">
    <property type="entry name" value="Glyco_trans_2-like"/>
</dbReference>
<accession>A0ABW5ZYK7</accession>
<comment type="caution">
    <text evidence="3">The sequence shown here is derived from an EMBL/GenBank/DDBJ whole genome shotgun (WGS) entry which is preliminary data.</text>
</comment>
<evidence type="ECO:0000256" key="1">
    <source>
        <dbReference type="ARBA" id="ARBA00038494"/>
    </source>
</evidence>
<dbReference type="InterPro" id="IPR029044">
    <property type="entry name" value="Nucleotide-diphossugar_trans"/>
</dbReference>
<keyword evidence="3" id="KW-0328">Glycosyltransferase</keyword>
<dbReference type="Gene3D" id="3.90.550.10">
    <property type="entry name" value="Spore Coat Polysaccharide Biosynthesis Protein SpsA, Chain A"/>
    <property type="match status" value="1"/>
</dbReference>
<comment type="similarity">
    <text evidence="1">Belongs to the glycosyltransferase 2 family. WaaE/KdtX subfamily.</text>
</comment>